<dbReference type="RefSeq" id="WP_248681950.1">
    <property type="nucleotide sequence ID" value="NZ_JALPRY010000004.1"/>
</dbReference>
<sequence length="168" mass="19055">MATSYEFHTRDPDKLSDSEVLAAAHERVEAYLAFLRSERLGNDVIDVSELPCSKVSLENSIRLVIATEPRKPVRRRLASAGLTLAQFQPDVGARVSIEPAYGVNPKTSHSSARAFSRFDTALERMEKDIDRLRKLFVQSEAMAERRFEQQNMGPPFKEDGTYAWYGHH</sequence>
<dbReference type="Proteomes" id="UP001202827">
    <property type="component" value="Unassembled WGS sequence"/>
</dbReference>
<reference evidence="1 2" key="1">
    <citation type="submission" date="2022-04" db="EMBL/GenBank/DDBJ databases">
        <title>Rhizobium coralii sp. nov., isolated from coral Turbinaria peltata.</title>
        <authorList>
            <person name="Sun H."/>
        </authorList>
    </citation>
    <scope>NUCLEOTIDE SEQUENCE [LARGE SCALE GENOMIC DNA]</scope>
    <source>
        <strain evidence="1 2">NTR19</strain>
    </source>
</reference>
<name>A0ABT0IMQ9_9HYPH</name>
<keyword evidence="2" id="KW-1185">Reference proteome</keyword>
<evidence type="ECO:0000313" key="2">
    <source>
        <dbReference type="Proteomes" id="UP001202827"/>
    </source>
</evidence>
<organism evidence="1 2">
    <name type="scientific">Neorhizobium turbinariae</name>
    <dbReference type="NCBI Taxonomy" id="2937795"/>
    <lineage>
        <taxon>Bacteria</taxon>
        <taxon>Pseudomonadati</taxon>
        <taxon>Pseudomonadota</taxon>
        <taxon>Alphaproteobacteria</taxon>
        <taxon>Hyphomicrobiales</taxon>
        <taxon>Rhizobiaceae</taxon>
        <taxon>Rhizobium/Agrobacterium group</taxon>
        <taxon>Neorhizobium</taxon>
    </lineage>
</organism>
<evidence type="ECO:0000313" key="1">
    <source>
        <dbReference type="EMBL" id="MCK8779149.1"/>
    </source>
</evidence>
<dbReference type="EMBL" id="JALPRY010000004">
    <property type="protein sequence ID" value="MCK8779149.1"/>
    <property type="molecule type" value="Genomic_DNA"/>
</dbReference>
<proteinExistence type="predicted"/>
<accession>A0ABT0IMQ9</accession>
<protein>
    <submittedName>
        <fullName evidence="1">Uncharacterized protein</fullName>
    </submittedName>
</protein>
<comment type="caution">
    <text evidence="1">The sequence shown here is derived from an EMBL/GenBank/DDBJ whole genome shotgun (WGS) entry which is preliminary data.</text>
</comment>
<gene>
    <name evidence="1" type="ORF">M0654_04040</name>
</gene>